<comment type="caution">
    <text evidence="1">The sequence shown here is derived from an EMBL/GenBank/DDBJ whole genome shotgun (WGS) entry which is preliminary data.</text>
</comment>
<evidence type="ECO:0008006" key="3">
    <source>
        <dbReference type="Google" id="ProtNLM"/>
    </source>
</evidence>
<dbReference type="EMBL" id="JAQQLI010000013">
    <property type="protein sequence ID" value="MDC7786109.1"/>
    <property type="molecule type" value="Genomic_DNA"/>
</dbReference>
<dbReference type="RefSeq" id="WP_272776955.1">
    <property type="nucleotide sequence ID" value="NZ_JAQQLI010000013.1"/>
</dbReference>
<evidence type="ECO:0000313" key="1">
    <source>
        <dbReference type="EMBL" id="MDC7786109.1"/>
    </source>
</evidence>
<organism evidence="1 2">
    <name type="scientific">Rhodoplanes tepidamans</name>
    <name type="common">Rhodoplanes cryptolactis</name>
    <dbReference type="NCBI Taxonomy" id="200616"/>
    <lineage>
        <taxon>Bacteria</taxon>
        <taxon>Pseudomonadati</taxon>
        <taxon>Pseudomonadota</taxon>
        <taxon>Alphaproteobacteria</taxon>
        <taxon>Hyphomicrobiales</taxon>
        <taxon>Nitrobacteraceae</taxon>
        <taxon>Rhodoplanes</taxon>
    </lineage>
</organism>
<protein>
    <recommendedName>
        <fullName evidence="3">3-deoxy-7-phosphoheptulonate synthase</fullName>
    </recommendedName>
</protein>
<reference evidence="1" key="2">
    <citation type="submission" date="2023-02" db="EMBL/GenBank/DDBJ databases">
        <authorList>
            <person name="Rayyan A."/>
            <person name="Meyer T."/>
            <person name="Kyndt J.A."/>
        </authorList>
    </citation>
    <scope>NUCLEOTIDE SEQUENCE</scope>
    <source>
        <strain evidence="1">DSM 9987</strain>
    </source>
</reference>
<name>A0ABT5J9X4_RHOTP</name>
<accession>A0ABT5J9X4</accession>
<sequence>MAEMEVVILVQEGKRGELESVARSLEAQGLQVKQTFPRFRTIVGTADSAAVSGMKAVDGVESVRPQTRFTLPPMDDKTPQ</sequence>
<keyword evidence="2" id="KW-1185">Reference proteome</keyword>
<dbReference type="Proteomes" id="UP001165652">
    <property type="component" value="Unassembled WGS sequence"/>
</dbReference>
<proteinExistence type="predicted"/>
<evidence type="ECO:0000313" key="2">
    <source>
        <dbReference type="Proteomes" id="UP001165652"/>
    </source>
</evidence>
<reference evidence="1" key="1">
    <citation type="journal article" date="2023" name="Microbiol Resour">
        <title>Genome Sequences of Rhodoplanes serenus and Two Thermotolerant Strains, Rhodoplanes tepidamans and 'Rhodoplanes cryptolactis,' Further Refine the Genus.</title>
        <authorList>
            <person name="Rayyan A.A."/>
            <person name="Kyndt J.A."/>
        </authorList>
    </citation>
    <scope>NUCLEOTIDE SEQUENCE</scope>
    <source>
        <strain evidence="1">DSM 9987</strain>
    </source>
</reference>
<gene>
    <name evidence="1" type="ORF">PQJ73_10490</name>
</gene>